<keyword evidence="3" id="KW-1185">Reference proteome</keyword>
<feature type="compositionally biased region" description="Basic and acidic residues" evidence="1">
    <location>
        <begin position="138"/>
        <end position="149"/>
    </location>
</feature>
<accession>A0ABQ3IZI6</accession>
<feature type="compositionally biased region" description="Basic and acidic residues" evidence="1">
    <location>
        <begin position="74"/>
        <end position="91"/>
    </location>
</feature>
<feature type="compositionally biased region" description="Low complexity" evidence="1">
    <location>
        <begin position="150"/>
        <end position="160"/>
    </location>
</feature>
<feature type="region of interest" description="Disordered" evidence="1">
    <location>
        <begin position="24"/>
        <end position="126"/>
    </location>
</feature>
<dbReference type="RefSeq" id="WP_189378872.1">
    <property type="nucleotide sequence ID" value="NZ_BNAH01000012.1"/>
</dbReference>
<evidence type="ECO:0008006" key="4">
    <source>
        <dbReference type="Google" id="ProtNLM"/>
    </source>
</evidence>
<feature type="region of interest" description="Disordered" evidence="1">
    <location>
        <begin position="138"/>
        <end position="164"/>
    </location>
</feature>
<proteinExistence type="predicted"/>
<protein>
    <recommendedName>
        <fullName evidence="4">Catalase</fullName>
    </recommendedName>
</protein>
<feature type="compositionally biased region" description="Polar residues" evidence="1">
    <location>
        <begin position="92"/>
        <end position="106"/>
    </location>
</feature>
<comment type="caution">
    <text evidence="2">The sequence shown here is derived from an EMBL/GenBank/DDBJ whole genome shotgun (WGS) entry which is preliminary data.</text>
</comment>
<dbReference type="EMBL" id="BNAH01000012">
    <property type="protein sequence ID" value="GHE96828.1"/>
    <property type="molecule type" value="Genomic_DNA"/>
</dbReference>
<dbReference type="Pfam" id="PF12118">
    <property type="entry name" value="SprA-related"/>
    <property type="match status" value="1"/>
</dbReference>
<gene>
    <name evidence="2" type="ORF">GCM10011501_27920</name>
</gene>
<dbReference type="Proteomes" id="UP000626370">
    <property type="component" value="Unassembled WGS sequence"/>
</dbReference>
<reference evidence="3" key="1">
    <citation type="journal article" date="2019" name="Int. J. Syst. Evol. Microbiol.">
        <title>The Global Catalogue of Microorganisms (GCM) 10K type strain sequencing project: providing services to taxonomists for standard genome sequencing and annotation.</title>
        <authorList>
            <consortium name="The Broad Institute Genomics Platform"/>
            <consortium name="The Broad Institute Genome Sequencing Center for Infectious Disease"/>
            <person name="Wu L."/>
            <person name="Ma J."/>
        </authorList>
    </citation>
    <scope>NUCLEOTIDE SEQUENCE [LARGE SCALE GENOMIC DNA]</scope>
    <source>
        <strain evidence="3">CGMCC 1.15922</strain>
    </source>
</reference>
<evidence type="ECO:0000256" key="1">
    <source>
        <dbReference type="SAM" id="MobiDB-lite"/>
    </source>
</evidence>
<feature type="region of interest" description="Disordered" evidence="1">
    <location>
        <begin position="242"/>
        <end position="268"/>
    </location>
</feature>
<evidence type="ECO:0000313" key="3">
    <source>
        <dbReference type="Proteomes" id="UP000626370"/>
    </source>
</evidence>
<organism evidence="2 3">
    <name type="scientific">Thalassotalea profundi</name>
    <dbReference type="NCBI Taxonomy" id="2036687"/>
    <lineage>
        <taxon>Bacteria</taxon>
        <taxon>Pseudomonadati</taxon>
        <taxon>Pseudomonadota</taxon>
        <taxon>Gammaproteobacteria</taxon>
        <taxon>Alteromonadales</taxon>
        <taxon>Colwelliaceae</taxon>
        <taxon>Thalassotalea</taxon>
    </lineage>
</organism>
<name>A0ABQ3IZI6_9GAMM</name>
<feature type="compositionally biased region" description="Polar residues" evidence="1">
    <location>
        <begin position="244"/>
        <end position="257"/>
    </location>
</feature>
<feature type="compositionally biased region" description="Polar residues" evidence="1">
    <location>
        <begin position="58"/>
        <end position="73"/>
    </location>
</feature>
<evidence type="ECO:0000313" key="2">
    <source>
        <dbReference type="EMBL" id="GHE96828.1"/>
    </source>
</evidence>
<dbReference type="InterPro" id="IPR021973">
    <property type="entry name" value="SprA-related"/>
</dbReference>
<sequence length="324" mass="35373">MNITPQNITLPLATVVNPQTDALRRENNQREVIAQPAAASQSAGEKGVSSDKDRARTPGQQNEAINFAQLQKQSELENKTISDEQSPHQEEQQNAEQDSDSKSTQASNESGEENSESSEIDKKGLDFAEQQEVTELKRRDLEVRSHEQAHAAAGGATTGAPSYTFEVGPDGKRYAVEGEVSVDLSTVEGNPRATIAKMQKVYSAALAPANPSVQDTRVANQAAQLIAQAQSELLALQLEDPSQARETNNVINNSDVLSSDDEKTTSQKSQDFDAFVNQTLNAQDAIAPSRDLEVDQRAHRIEHFYANINQAYEKPPVSRFELTA</sequence>